<name>A0AAV5G1J1_ELECO</name>
<reference evidence="1" key="1">
    <citation type="journal article" date="2018" name="DNA Res.">
        <title>Multiple hybrid de novo genome assembly of finger millet, an orphan allotetraploid crop.</title>
        <authorList>
            <person name="Hatakeyama M."/>
            <person name="Aluri S."/>
            <person name="Balachadran M.T."/>
            <person name="Sivarajan S.R."/>
            <person name="Patrignani A."/>
            <person name="Gruter S."/>
            <person name="Poveda L."/>
            <person name="Shimizu-Inatsugi R."/>
            <person name="Baeten J."/>
            <person name="Francoijs K.J."/>
            <person name="Nataraja K.N."/>
            <person name="Reddy Y.A.N."/>
            <person name="Phadnis S."/>
            <person name="Ravikumar R.L."/>
            <person name="Schlapbach R."/>
            <person name="Sreeman S.M."/>
            <person name="Shimizu K.K."/>
        </authorList>
    </citation>
    <scope>NUCLEOTIDE SEQUENCE</scope>
</reference>
<protein>
    <submittedName>
        <fullName evidence="1">Uncharacterized protein</fullName>
    </submittedName>
</protein>
<comment type="caution">
    <text evidence="1">The sequence shown here is derived from an EMBL/GenBank/DDBJ whole genome shotgun (WGS) entry which is preliminary data.</text>
</comment>
<dbReference type="Proteomes" id="UP001054889">
    <property type="component" value="Unassembled WGS sequence"/>
</dbReference>
<sequence length="76" mass="8751">MARKRTEKGKRKGLNSLIILGVWILWKHRNSCVFEGTQPSIQTILQEYRTERNLWHVAGACSLQKLGQEEPPGYLS</sequence>
<evidence type="ECO:0000313" key="2">
    <source>
        <dbReference type="Proteomes" id="UP001054889"/>
    </source>
</evidence>
<accession>A0AAV5G1J1</accession>
<proteinExistence type="predicted"/>
<reference evidence="1" key="2">
    <citation type="submission" date="2021-12" db="EMBL/GenBank/DDBJ databases">
        <title>Resequencing data analysis of finger millet.</title>
        <authorList>
            <person name="Hatakeyama M."/>
            <person name="Aluri S."/>
            <person name="Balachadran M.T."/>
            <person name="Sivarajan S.R."/>
            <person name="Poveda L."/>
            <person name="Shimizu-Inatsugi R."/>
            <person name="Schlapbach R."/>
            <person name="Sreeman S.M."/>
            <person name="Shimizu K.K."/>
        </authorList>
    </citation>
    <scope>NUCLEOTIDE SEQUENCE</scope>
</reference>
<keyword evidence="2" id="KW-1185">Reference proteome</keyword>
<gene>
    <name evidence="1" type="primary">gb29859</name>
    <name evidence="1" type="ORF">PR202_gb29859</name>
</gene>
<evidence type="ECO:0000313" key="1">
    <source>
        <dbReference type="EMBL" id="GJN40615.1"/>
    </source>
</evidence>
<organism evidence="1 2">
    <name type="scientific">Eleusine coracana subsp. coracana</name>
    <dbReference type="NCBI Taxonomy" id="191504"/>
    <lineage>
        <taxon>Eukaryota</taxon>
        <taxon>Viridiplantae</taxon>
        <taxon>Streptophyta</taxon>
        <taxon>Embryophyta</taxon>
        <taxon>Tracheophyta</taxon>
        <taxon>Spermatophyta</taxon>
        <taxon>Magnoliopsida</taxon>
        <taxon>Liliopsida</taxon>
        <taxon>Poales</taxon>
        <taxon>Poaceae</taxon>
        <taxon>PACMAD clade</taxon>
        <taxon>Chloridoideae</taxon>
        <taxon>Cynodonteae</taxon>
        <taxon>Eleusininae</taxon>
        <taxon>Eleusine</taxon>
    </lineage>
</organism>
<dbReference type="EMBL" id="BQKI01000159">
    <property type="protein sequence ID" value="GJN40615.1"/>
    <property type="molecule type" value="Genomic_DNA"/>
</dbReference>
<dbReference type="AlphaFoldDB" id="A0AAV5G1J1"/>